<dbReference type="InterPro" id="IPR000286">
    <property type="entry name" value="HDACs"/>
</dbReference>
<evidence type="ECO:0000256" key="4">
    <source>
        <dbReference type="ARBA" id="ARBA00022491"/>
    </source>
</evidence>
<keyword evidence="4" id="KW-0678">Repressor</keyword>
<dbReference type="GO" id="GO:0000118">
    <property type="term" value="C:histone deacetylase complex"/>
    <property type="evidence" value="ECO:0007669"/>
    <property type="project" value="TreeGrafter"/>
</dbReference>
<dbReference type="OMA" id="CFVSPAC"/>
<evidence type="ECO:0000259" key="12">
    <source>
        <dbReference type="Pfam" id="PF00850"/>
    </source>
</evidence>
<reference evidence="14 15" key="1">
    <citation type="submission" date="2016-03" db="EMBL/GenBank/DDBJ databases">
        <title>Whole genome sequencing of Grifola frondosa 9006-11.</title>
        <authorList>
            <person name="Min B."/>
            <person name="Park H."/>
            <person name="Kim J.-G."/>
            <person name="Cho H."/>
            <person name="Oh Y.-L."/>
            <person name="Kong W.-S."/>
            <person name="Choi I.-G."/>
        </authorList>
    </citation>
    <scope>NUCLEOTIDE SEQUENCE [LARGE SCALE GENOMIC DNA]</scope>
    <source>
        <strain evidence="14 15">9006-11</strain>
    </source>
</reference>
<evidence type="ECO:0000256" key="5">
    <source>
        <dbReference type="ARBA" id="ARBA00022801"/>
    </source>
</evidence>
<dbReference type="EC" id="3.5.1.98" evidence="3"/>
<evidence type="ECO:0000256" key="11">
    <source>
        <dbReference type="SAM" id="MobiDB-lite"/>
    </source>
</evidence>
<evidence type="ECO:0000256" key="1">
    <source>
        <dbReference type="ARBA" id="ARBA00004123"/>
    </source>
</evidence>
<evidence type="ECO:0000256" key="7">
    <source>
        <dbReference type="ARBA" id="ARBA00023015"/>
    </source>
</evidence>
<comment type="caution">
    <text evidence="14">The sequence shown here is derived from an EMBL/GenBank/DDBJ whole genome shotgun (WGS) entry which is preliminary data.</text>
</comment>
<organism evidence="14 15">
    <name type="scientific">Grifola frondosa</name>
    <name type="common">Maitake</name>
    <name type="synonym">Polyporus frondosus</name>
    <dbReference type="NCBI Taxonomy" id="5627"/>
    <lineage>
        <taxon>Eukaryota</taxon>
        <taxon>Fungi</taxon>
        <taxon>Dikarya</taxon>
        <taxon>Basidiomycota</taxon>
        <taxon>Agaricomycotina</taxon>
        <taxon>Agaricomycetes</taxon>
        <taxon>Polyporales</taxon>
        <taxon>Grifolaceae</taxon>
        <taxon>Grifola</taxon>
    </lineage>
</organism>
<dbReference type="Pfam" id="PF00850">
    <property type="entry name" value="Hist_deacetyl"/>
    <property type="match status" value="1"/>
</dbReference>
<comment type="similarity">
    <text evidence="2">Belongs to the histone deacetylase family. HD type 2 subfamily.</text>
</comment>
<dbReference type="AlphaFoldDB" id="A0A1C7LTZ2"/>
<evidence type="ECO:0000256" key="9">
    <source>
        <dbReference type="ARBA" id="ARBA00023242"/>
    </source>
</evidence>
<accession>A0A1C7LTZ2</accession>
<dbReference type="PANTHER" id="PTHR10625">
    <property type="entry name" value="HISTONE DEACETYLASE HDAC1-RELATED"/>
    <property type="match status" value="1"/>
</dbReference>
<dbReference type="SUPFAM" id="SSF52768">
    <property type="entry name" value="Arginase/deacetylase"/>
    <property type="match status" value="1"/>
</dbReference>
<keyword evidence="6" id="KW-0156">Chromatin regulator</keyword>
<feature type="domain" description="Arb2-like" evidence="13">
    <location>
        <begin position="433"/>
        <end position="667"/>
    </location>
</feature>
<dbReference type="PANTHER" id="PTHR10625:SF5">
    <property type="entry name" value="HISTONE DEACETYLASE"/>
    <property type="match status" value="1"/>
</dbReference>
<dbReference type="STRING" id="5627.A0A1C7LTZ2"/>
<dbReference type="Proteomes" id="UP000092993">
    <property type="component" value="Unassembled WGS sequence"/>
</dbReference>
<dbReference type="Pfam" id="PF09757">
    <property type="entry name" value="Arb2-like"/>
    <property type="match status" value="1"/>
</dbReference>
<dbReference type="PRINTS" id="PR01270">
    <property type="entry name" value="HDASUPER"/>
</dbReference>
<evidence type="ECO:0000259" key="13">
    <source>
        <dbReference type="Pfam" id="PF09757"/>
    </source>
</evidence>
<dbReference type="EMBL" id="LUGG01000022">
    <property type="protein sequence ID" value="OBZ68110.1"/>
    <property type="molecule type" value="Genomic_DNA"/>
</dbReference>
<sequence>MASSSSSVLPQSATQDHPMDVDLPSISASSSSLTKVRTPAEARATSLPPVLRHDGFQVGYVYSTKMMTHSCIHGHPEQPERISRIFDALKQAQCLEKMRRLPIRRVLREEALLVHSETLWNKILAMHSMTEQDIADSEAYYNELSLYVHPSTPYAAQLSCGGVIEAALAVARGEVKKSLAIVRPPGHHAEPDEHMGFCFFNNVSVATKVVQLRTPIKRIMILDWDIHHGNGTQKAFYDDPSVLYVSLHRYEGGNFYPNGPFGGMTSCGEGPGVGFSVNIPWPEAGMGDADYLLAFQKIIMPIALEFAPELVIISAGFDAARGDDLGECDVTPAGYAHMTHMLSSLANGKLVVALEGGYCLDAISNSALAVAQVMLGEIPEQLPPLVASEVATETIWQVATEQSKYWKNVDPKACEPIEDVEPIALSVPELLKAHRLDYLFRTHGMLEIPFATPALIERFGSQAVCTQDIMENDTLVVFIHEFGNLRAELDSVMYCDIRQEHSYLIDCSKELIKWVTSEGYALLDVNMFAKPVKANVRQPDDSATNVMTYLWDNYIQLTDARQIILVGHGPGCAALMGLLQHRAANVMRSVQAVVQVVANCHVPVAPKDPRQLREWYVENSLVAVPSSHKILTDMKIYKKHGFVTRIDEEKPIKLIIKALPVIQKFVKGKLALTSNANARRS</sequence>
<keyword evidence="5" id="KW-0378">Hydrolase</keyword>
<dbReference type="GO" id="GO:0040029">
    <property type="term" value="P:epigenetic regulation of gene expression"/>
    <property type="evidence" value="ECO:0007669"/>
    <property type="project" value="TreeGrafter"/>
</dbReference>
<evidence type="ECO:0000313" key="15">
    <source>
        <dbReference type="Proteomes" id="UP000092993"/>
    </source>
</evidence>
<feature type="region of interest" description="Disordered" evidence="11">
    <location>
        <begin position="1"/>
        <end position="42"/>
    </location>
</feature>
<feature type="domain" description="Histone deacetylase" evidence="12">
    <location>
        <begin position="75"/>
        <end position="373"/>
    </location>
</feature>
<dbReference type="OrthoDB" id="424012at2759"/>
<dbReference type="Gene3D" id="3.40.800.20">
    <property type="entry name" value="Histone deacetylase domain"/>
    <property type="match status" value="1"/>
</dbReference>
<dbReference type="InterPro" id="IPR023696">
    <property type="entry name" value="Ureohydrolase_dom_sf"/>
</dbReference>
<keyword evidence="8" id="KW-0804">Transcription</keyword>
<evidence type="ECO:0000256" key="2">
    <source>
        <dbReference type="ARBA" id="ARBA00007738"/>
    </source>
</evidence>
<name>A0A1C7LTZ2_GRIFR</name>
<evidence type="ECO:0000256" key="10">
    <source>
        <dbReference type="ARBA" id="ARBA00048287"/>
    </source>
</evidence>
<evidence type="ECO:0000256" key="6">
    <source>
        <dbReference type="ARBA" id="ARBA00022853"/>
    </source>
</evidence>
<comment type="subcellular location">
    <subcellularLocation>
        <location evidence="1">Nucleus</location>
    </subcellularLocation>
</comment>
<keyword evidence="7" id="KW-0805">Transcription regulation</keyword>
<gene>
    <name evidence="14" type="primary">clr3</name>
    <name evidence="14" type="ORF">A0H81_11872</name>
</gene>
<evidence type="ECO:0000313" key="14">
    <source>
        <dbReference type="EMBL" id="OBZ68110.1"/>
    </source>
</evidence>
<keyword evidence="9" id="KW-0539">Nucleus</keyword>
<dbReference type="FunFam" id="3.40.800.20:FF:000005">
    <property type="entry name" value="histone deacetylase 6"/>
    <property type="match status" value="1"/>
</dbReference>
<dbReference type="InterPro" id="IPR037138">
    <property type="entry name" value="His_deacetylse_dom_sf"/>
</dbReference>
<comment type="catalytic activity">
    <reaction evidence="10">
        <text>N(6)-acetyl-L-lysyl-[histone] + H2O = L-lysyl-[histone] + acetate</text>
        <dbReference type="Rhea" id="RHEA:58196"/>
        <dbReference type="Rhea" id="RHEA-COMP:9845"/>
        <dbReference type="Rhea" id="RHEA-COMP:11338"/>
        <dbReference type="ChEBI" id="CHEBI:15377"/>
        <dbReference type="ChEBI" id="CHEBI:29969"/>
        <dbReference type="ChEBI" id="CHEBI:30089"/>
        <dbReference type="ChEBI" id="CHEBI:61930"/>
        <dbReference type="EC" id="3.5.1.98"/>
    </reaction>
</comment>
<evidence type="ECO:0000256" key="3">
    <source>
        <dbReference type="ARBA" id="ARBA00012111"/>
    </source>
</evidence>
<dbReference type="GO" id="GO:0141221">
    <property type="term" value="F:histone deacetylase activity, hydrolytic mechanism"/>
    <property type="evidence" value="ECO:0007669"/>
    <property type="project" value="UniProtKB-EC"/>
</dbReference>
<dbReference type="InterPro" id="IPR019154">
    <property type="entry name" value="Arb2-like_domain"/>
</dbReference>
<evidence type="ECO:0000256" key="8">
    <source>
        <dbReference type="ARBA" id="ARBA00023163"/>
    </source>
</evidence>
<dbReference type="InterPro" id="IPR023801">
    <property type="entry name" value="His_deacetylse_dom"/>
</dbReference>
<protein>
    <recommendedName>
        <fullName evidence="3">histone deacetylase</fullName>
        <ecNumber evidence="3">3.5.1.98</ecNumber>
    </recommendedName>
</protein>
<proteinExistence type="inferred from homology"/>
<keyword evidence="15" id="KW-1185">Reference proteome</keyword>